<dbReference type="Proteomes" id="UP000326939">
    <property type="component" value="Chromosome 5"/>
</dbReference>
<proteinExistence type="predicted"/>
<dbReference type="PANTHER" id="PTHR43139:SF59">
    <property type="entry name" value="ALPHA_BETA-HYDROLASES SUPERFAMILY PROTEIN"/>
    <property type="match status" value="1"/>
</dbReference>
<gene>
    <name evidence="1" type="ORF">DKX38_007998</name>
</gene>
<accession>A0A5N5MPV1</accession>
<organism evidence="1 2">
    <name type="scientific">Salix brachista</name>
    <dbReference type="NCBI Taxonomy" id="2182728"/>
    <lineage>
        <taxon>Eukaryota</taxon>
        <taxon>Viridiplantae</taxon>
        <taxon>Streptophyta</taxon>
        <taxon>Embryophyta</taxon>
        <taxon>Tracheophyta</taxon>
        <taxon>Spermatophyta</taxon>
        <taxon>Magnoliopsida</taxon>
        <taxon>eudicotyledons</taxon>
        <taxon>Gunneridae</taxon>
        <taxon>Pentapetalae</taxon>
        <taxon>rosids</taxon>
        <taxon>fabids</taxon>
        <taxon>Malpighiales</taxon>
        <taxon>Salicaceae</taxon>
        <taxon>Saliceae</taxon>
        <taxon>Salix</taxon>
    </lineage>
</organism>
<reference evidence="2" key="1">
    <citation type="journal article" date="2019" name="Gigascience">
        <title>De novo genome assembly of the endangered Acer yangbiense, a plant species with extremely small populations endemic to Yunnan Province, China.</title>
        <authorList>
            <person name="Yang J."/>
            <person name="Wariss H.M."/>
            <person name="Tao L."/>
            <person name="Zhang R."/>
            <person name="Yun Q."/>
            <person name="Hollingsworth P."/>
            <person name="Dao Z."/>
            <person name="Luo G."/>
            <person name="Guo H."/>
            <person name="Ma Y."/>
            <person name="Sun W."/>
        </authorList>
    </citation>
    <scope>NUCLEOTIDE SEQUENCE [LARGE SCALE GENOMIC DNA]</scope>
    <source>
        <strain evidence="2">cv. br00</strain>
    </source>
</reference>
<dbReference type="PANTHER" id="PTHR43139">
    <property type="entry name" value="SI:DKEY-122A22.2"/>
    <property type="match status" value="1"/>
</dbReference>
<dbReference type="AlphaFoldDB" id="A0A5N5MPV1"/>
<evidence type="ECO:0000313" key="1">
    <source>
        <dbReference type="EMBL" id="KAB5557089.1"/>
    </source>
</evidence>
<dbReference type="EMBL" id="VDCV01000005">
    <property type="protein sequence ID" value="KAB5557089.1"/>
    <property type="molecule type" value="Genomic_DNA"/>
</dbReference>
<keyword evidence="2" id="KW-1185">Reference proteome</keyword>
<comment type="caution">
    <text evidence="1">The sequence shown here is derived from an EMBL/GenBank/DDBJ whole genome shotgun (WGS) entry which is preliminary data.</text>
</comment>
<sequence length="154" mass="17241">MKVMEAHSVQKFSLVWLSYGRFVGYSMATQFKEVAVVCSSGICMEEKDLNEGGFAIFYLEEAGRILVPQTPKYLKELVGYTFFMPPPVGLILSCFLADFIDVTTFDNLGRAWWSFSVGVRTQIEKVGTLTSNPLKKMSMHLTNAVLWQGQSFGG</sequence>
<dbReference type="InterPro" id="IPR052370">
    <property type="entry name" value="Meta-cleavage_hydrolase"/>
</dbReference>
<name>A0A5N5MPV1_9ROSI</name>
<protein>
    <submittedName>
        <fullName evidence="1">Uncharacterized protein</fullName>
    </submittedName>
</protein>
<evidence type="ECO:0000313" key="2">
    <source>
        <dbReference type="Proteomes" id="UP000326939"/>
    </source>
</evidence>